<evidence type="ECO:0000313" key="1">
    <source>
        <dbReference type="EMBL" id="KZR96123.1"/>
    </source>
</evidence>
<reference evidence="1 2" key="1">
    <citation type="submission" date="2016-03" db="EMBL/GenBank/DDBJ databases">
        <title>EvidentialGene: Evidence-directed Construction of Genes on Genomes.</title>
        <authorList>
            <person name="Gilbert D.G."/>
            <person name="Choi J.-H."/>
            <person name="Mockaitis K."/>
            <person name="Colbourne J."/>
            <person name="Pfrender M."/>
        </authorList>
    </citation>
    <scope>NUCLEOTIDE SEQUENCE [LARGE SCALE GENOMIC DNA]</scope>
    <source>
        <strain evidence="1 2">Xinb3</strain>
        <tissue evidence="1">Complete organism</tissue>
    </source>
</reference>
<dbReference type="Proteomes" id="UP000076858">
    <property type="component" value="Unassembled WGS sequence"/>
</dbReference>
<sequence>CSDTDPSDRVRQLATQLNVIREAVKKRLFHVQSRQKKRFDHRRRDASFAVGDLVLVYRPIKKKGRATKLLHRYFGPYKIVRRVSDLDYIVQL</sequence>
<dbReference type="AlphaFoldDB" id="A0A164DUC7"/>
<feature type="non-terminal residue" evidence="1">
    <location>
        <position position="1"/>
    </location>
</feature>
<protein>
    <recommendedName>
        <fullName evidence="3">Histone-lysine N-methyltransferase NSD2</fullName>
    </recommendedName>
</protein>
<organism evidence="1 2">
    <name type="scientific">Daphnia magna</name>
    <dbReference type="NCBI Taxonomy" id="35525"/>
    <lineage>
        <taxon>Eukaryota</taxon>
        <taxon>Metazoa</taxon>
        <taxon>Ecdysozoa</taxon>
        <taxon>Arthropoda</taxon>
        <taxon>Crustacea</taxon>
        <taxon>Branchiopoda</taxon>
        <taxon>Diplostraca</taxon>
        <taxon>Cladocera</taxon>
        <taxon>Anomopoda</taxon>
        <taxon>Daphniidae</taxon>
        <taxon>Daphnia</taxon>
    </lineage>
</organism>
<keyword evidence="2" id="KW-1185">Reference proteome</keyword>
<proteinExistence type="predicted"/>
<gene>
    <name evidence="1" type="ORF">APZ42_009714</name>
</gene>
<name>A0A164DUC7_9CRUS</name>
<accession>A0A164DUC7</accession>
<evidence type="ECO:0000313" key="2">
    <source>
        <dbReference type="Proteomes" id="UP000076858"/>
    </source>
</evidence>
<feature type="non-terminal residue" evidence="1">
    <location>
        <position position="92"/>
    </location>
</feature>
<comment type="caution">
    <text evidence="1">The sequence shown here is derived from an EMBL/GenBank/DDBJ whole genome shotgun (WGS) entry which is preliminary data.</text>
</comment>
<dbReference type="EMBL" id="LRGB01025995">
    <property type="protein sequence ID" value="KZR96123.1"/>
    <property type="molecule type" value="Genomic_DNA"/>
</dbReference>
<evidence type="ECO:0008006" key="3">
    <source>
        <dbReference type="Google" id="ProtNLM"/>
    </source>
</evidence>